<gene>
    <name evidence="1" type="ORF">FC80_GL000704</name>
</gene>
<reference evidence="1 2" key="1">
    <citation type="journal article" date="2015" name="Genome Announc.">
        <title>Expanding the biotechnology potential of lactobacilli through comparative genomics of 213 strains and associated genera.</title>
        <authorList>
            <person name="Sun Z."/>
            <person name="Harris H.M."/>
            <person name="McCann A."/>
            <person name="Guo C."/>
            <person name="Argimon S."/>
            <person name="Zhang W."/>
            <person name="Yang X."/>
            <person name="Jeffery I.B."/>
            <person name="Cooney J.C."/>
            <person name="Kagawa T.F."/>
            <person name="Liu W."/>
            <person name="Song Y."/>
            <person name="Salvetti E."/>
            <person name="Wrobel A."/>
            <person name="Rasinkangas P."/>
            <person name="Parkhill J."/>
            <person name="Rea M.C."/>
            <person name="O'Sullivan O."/>
            <person name="Ritari J."/>
            <person name="Douillard F.P."/>
            <person name="Paul Ross R."/>
            <person name="Yang R."/>
            <person name="Briner A.E."/>
            <person name="Felis G.E."/>
            <person name="de Vos W.M."/>
            <person name="Barrangou R."/>
            <person name="Klaenhammer T.R."/>
            <person name="Caufield P.W."/>
            <person name="Cui Y."/>
            <person name="Zhang H."/>
            <person name="O'Toole P.W."/>
        </authorList>
    </citation>
    <scope>NUCLEOTIDE SEQUENCE [LARGE SCALE GENOMIC DNA]</scope>
    <source>
        <strain evidence="1 2">DSM 21116</strain>
    </source>
</reference>
<dbReference type="AlphaFoldDB" id="A0A0R2CHF1"/>
<evidence type="ECO:0000313" key="2">
    <source>
        <dbReference type="Proteomes" id="UP000051131"/>
    </source>
</evidence>
<protein>
    <submittedName>
        <fullName evidence="1">Uncharacterized protein</fullName>
    </submittedName>
</protein>
<organism evidence="1 2">
    <name type="scientific">Liquorilactobacillus cacaonum DSM 21116</name>
    <dbReference type="NCBI Taxonomy" id="1423729"/>
    <lineage>
        <taxon>Bacteria</taxon>
        <taxon>Bacillati</taxon>
        <taxon>Bacillota</taxon>
        <taxon>Bacilli</taxon>
        <taxon>Lactobacillales</taxon>
        <taxon>Lactobacillaceae</taxon>
        <taxon>Liquorilactobacillus</taxon>
    </lineage>
</organism>
<dbReference type="STRING" id="1423729.FC80_GL000704"/>
<dbReference type="PATRIC" id="fig|1423729.3.peg.712"/>
<dbReference type="Proteomes" id="UP000051131">
    <property type="component" value="Unassembled WGS sequence"/>
</dbReference>
<sequence>MERLLELAKKEKIQVIWTDKLSQTTPPVVSIKQHCIIMNSNWKNHKQTIFQLAHEIAHIIYCDPTDLYLYNRTPAQKLKIESATNNRALKLMLEIYALPPITNINIINFMQDYQIPAHLESHLCSLIKNMC</sequence>
<name>A0A0R2CHF1_9LACO</name>
<dbReference type="RefSeq" id="WP_057828939.1">
    <property type="nucleotide sequence ID" value="NZ_AYZE01000014.1"/>
</dbReference>
<dbReference type="EMBL" id="AYZE01000014">
    <property type="protein sequence ID" value="KRM90714.1"/>
    <property type="molecule type" value="Genomic_DNA"/>
</dbReference>
<accession>A0A0R2CHF1</accession>
<dbReference type="OrthoDB" id="2300474at2"/>
<keyword evidence="2" id="KW-1185">Reference proteome</keyword>
<evidence type="ECO:0000313" key="1">
    <source>
        <dbReference type="EMBL" id="KRM90714.1"/>
    </source>
</evidence>
<proteinExistence type="predicted"/>
<comment type="caution">
    <text evidence="1">The sequence shown here is derived from an EMBL/GenBank/DDBJ whole genome shotgun (WGS) entry which is preliminary data.</text>
</comment>